<dbReference type="SUPFAM" id="SSF102829">
    <property type="entry name" value="Cell division protein ZapA-like"/>
    <property type="match status" value="1"/>
</dbReference>
<dbReference type="eggNOG" id="COG3027">
    <property type="taxonomic scope" value="Bacteria"/>
</dbReference>
<comment type="caution">
    <text evidence="1">The sequence shown here is derived from an EMBL/GenBank/DDBJ whole genome shotgun (WGS) entry which is preliminary data.</text>
</comment>
<dbReference type="AlphaFoldDB" id="A0A086YBN7"/>
<dbReference type="InterPro" id="IPR007838">
    <property type="entry name" value="Cell_div_ZapA-like"/>
</dbReference>
<accession>A0A086YBN7</accession>
<dbReference type="InterPro" id="IPR042233">
    <property type="entry name" value="Cell_div_ZapA_N"/>
</dbReference>
<evidence type="ECO:0000313" key="2">
    <source>
        <dbReference type="Proteomes" id="UP000028826"/>
    </source>
</evidence>
<reference evidence="1 2" key="1">
    <citation type="submission" date="2014-03" db="EMBL/GenBank/DDBJ databases">
        <title>Genome of Haematobacter massiliensis CCUG 47968.</title>
        <authorList>
            <person name="Wang D."/>
            <person name="Wang G."/>
        </authorList>
    </citation>
    <scope>NUCLEOTIDE SEQUENCE [LARGE SCALE GENOMIC DNA]</scope>
    <source>
        <strain evidence="1 2">CCUG 47968</strain>
    </source>
</reference>
<dbReference type="Gene3D" id="3.30.160.880">
    <property type="entry name" value="Cell division protein ZapA protomer, N-terminal domain"/>
    <property type="match status" value="1"/>
</dbReference>
<proteinExistence type="predicted"/>
<dbReference type="InterPro" id="IPR036192">
    <property type="entry name" value="Cell_div_ZapA-like_sf"/>
</dbReference>
<evidence type="ECO:0000313" key="1">
    <source>
        <dbReference type="EMBL" id="KFI31687.1"/>
    </source>
</evidence>
<dbReference type="Pfam" id="PF05164">
    <property type="entry name" value="ZapA"/>
    <property type="match status" value="1"/>
</dbReference>
<sequence>MPEVTVSIGGREFAVACQEGQESYVQTAAALLDDQAQVLIQQSARIPESRLLLMAGLMLADRTAGLEERLRLAESRAAEAKSALEEALSRPAPEPARIEVPVIPEIVIDTLSEIAARAEALAGELEDRIRRTS</sequence>
<keyword evidence="1" id="KW-0131">Cell cycle</keyword>
<protein>
    <submittedName>
        <fullName evidence="1">Cell division protein ZapA</fullName>
    </submittedName>
</protein>
<dbReference type="GO" id="GO:0051301">
    <property type="term" value="P:cell division"/>
    <property type="evidence" value="ECO:0007669"/>
    <property type="project" value="UniProtKB-KW"/>
</dbReference>
<keyword evidence="1" id="KW-0132">Cell division</keyword>
<gene>
    <name evidence="1" type="ORF">CN97_04430</name>
</gene>
<dbReference type="STRING" id="195105.CN97_04430"/>
<organism evidence="1 2">
    <name type="scientific">Haematobacter massiliensis</name>
    <dbReference type="NCBI Taxonomy" id="195105"/>
    <lineage>
        <taxon>Bacteria</taxon>
        <taxon>Pseudomonadati</taxon>
        <taxon>Pseudomonadota</taxon>
        <taxon>Alphaproteobacteria</taxon>
        <taxon>Rhodobacterales</taxon>
        <taxon>Paracoccaceae</taxon>
        <taxon>Haematobacter</taxon>
    </lineage>
</organism>
<keyword evidence="2" id="KW-1185">Reference proteome</keyword>
<dbReference type="Proteomes" id="UP000028826">
    <property type="component" value="Unassembled WGS sequence"/>
</dbReference>
<dbReference type="RefSeq" id="WP_035705484.1">
    <property type="nucleotide sequence ID" value="NZ_CAMIFG010000039.1"/>
</dbReference>
<name>A0A086YBN7_9RHOB</name>
<dbReference type="EMBL" id="JGYG01000001">
    <property type="protein sequence ID" value="KFI31687.1"/>
    <property type="molecule type" value="Genomic_DNA"/>
</dbReference>